<evidence type="ECO:0008006" key="6">
    <source>
        <dbReference type="Google" id="ProtNLM"/>
    </source>
</evidence>
<reference evidence="5" key="1">
    <citation type="submission" date="2023-07" db="EMBL/GenBank/DDBJ databases">
        <title>Whole genome shotgun sequence of Streptomyces cacaoi subsp. asoensis NBRC 13813.</title>
        <authorList>
            <person name="Komaki H."/>
            <person name="Tamura T."/>
        </authorList>
    </citation>
    <scope>NUCLEOTIDE SEQUENCE [LARGE SCALE GENOMIC DNA]</scope>
    <source>
        <strain evidence="5">NBRC 13813</strain>
    </source>
</reference>
<organism evidence="4 5">
    <name type="scientific">Streptomyces asoensis</name>
    <dbReference type="NCBI Taxonomy" id="249586"/>
    <lineage>
        <taxon>Bacteria</taxon>
        <taxon>Bacillati</taxon>
        <taxon>Actinomycetota</taxon>
        <taxon>Actinomycetes</taxon>
        <taxon>Kitasatosporales</taxon>
        <taxon>Streptomycetaceae</taxon>
        <taxon>Streptomyces</taxon>
    </lineage>
</organism>
<gene>
    <name evidence="4" type="ORF">Saso_49190</name>
</gene>
<dbReference type="Gene3D" id="1.10.10.1320">
    <property type="entry name" value="Anti-sigma factor, zinc-finger domain"/>
    <property type="match status" value="1"/>
</dbReference>
<evidence type="ECO:0000313" key="5">
    <source>
        <dbReference type="Proteomes" id="UP000649259"/>
    </source>
</evidence>
<protein>
    <recommendedName>
        <fullName evidence="6">Zinc-finger domain-containing protein</fullName>
    </recommendedName>
</protein>
<name>A0ABQ3S578_9ACTN</name>
<dbReference type="EMBL" id="BNEB01000005">
    <property type="protein sequence ID" value="GHI63269.1"/>
    <property type="molecule type" value="Genomic_DNA"/>
</dbReference>
<proteinExistence type="predicted"/>
<accession>A0ABQ3S578</accession>
<evidence type="ECO:0000313" key="4">
    <source>
        <dbReference type="EMBL" id="GHI63269.1"/>
    </source>
</evidence>
<evidence type="ECO:0000256" key="3">
    <source>
        <dbReference type="SAM" id="MobiDB-lite"/>
    </source>
</evidence>
<keyword evidence="1" id="KW-0805">Transcription regulation</keyword>
<dbReference type="InterPro" id="IPR041916">
    <property type="entry name" value="Anti_sigma_zinc_sf"/>
</dbReference>
<dbReference type="GeneID" id="91472757"/>
<feature type="region of interest" description="Disordered" evidence="3">
    <location>
        <begin position="76"/>
        <end position="106"/>
    </location>
</feature>
<dbReference type="RefSeq" id="WP_189921711.1">
    <property type="nucleotide sequence ID" value="NZ_BMSI01000005.1"/>
</dbReference>
<evidence type="ECO:0000256" key="1">
    <source>
        <dbReference type="ARBA" id="ARBA00023015"/>
    </source>
</evidence>
<keyword evidence="2" id="KW-0804">Transcription</keyword>
<comment type="caution">
    <text evidence="4">The sequence shown here is derived from an EMBL/GenBank/DDBJ whole genome shotgun (WGS) entry which is preliminary data.</text>
</comment>
<keyword evidence="5" id="KW-1185">Reference proteome</keyword>
<dbReference type="Proteomes" id="UP000649259">
    <property type="component" value="Unassembled WGS sequence"/>
</dbReference>
<evidence type="ECO:0000256" key="2">
    <source>
        <dbReference type="ARBA" id="ARBA00023163"/>
    </source>
</evidence>
<sequence>MAEGRQWSHVPHADLVARALDGVRSDWEDVAVRHVDTCPACRERLALYERAVAAGRLACPESPLLSPPARLRASVQEAVRSAARAEEAGDEPPSADSPAPPDDRARWRRGAHVLGFVARLGRAAVRLLARLGPRRSRGPEGPDRPGPAP</sequence>
<feature type="region of interest" description="Disordered" evidence="3">
    <location>
        <begin position="129"/>
        <end position="149"/>
    </location>
</feature>